<gene>
    <name evidence="2" type="ORF">PGLA1383_LOCUS50060</name>
</gene>
<protein>
    <submittedName>
        <fullName evidence="2">Uncharacterized protein</fullName>
    </submittedName>
</protein>
<proteinExistence type="predicted"/>
<keyword evidence="3" id="KW-1185">Reference proteome</keyword>
<evidence type="ECO:0000313" key="2">
    <source>
        <dbReference type="EMBL" id="CAE8634413.1"/>
    </source>
</evidence>
<accession>A0A813H9Y1</accession>
<name>A0A813H9Y1_POLGL</name>
<keyword evidence="1" id="KW-0812">Transmembrane</keyword>
<dbReference type="EMBL" id="CAJNNV010031003">
    <property type="protein sequence ID" value="CAE8634413.1"/>
    <property type="molecule type" value="Genomic_DNA"/>
</dbReference>
<organism evidence="2 3">
    <name type="scientific">Polarella glacialis</name>
    <name type="common">Dinoflagellate</name>
    <dbReference type="NCBI Taxonomy" id="89957"/>
    <lineage>
        <taxon>Eukaryota</taxon>
        <taxon>Sar</taxon>
        <taxon>Alveolata</taxon>
        <taxon>Dinophyceae</taxon>
        <taxon>Suessiales</taxon>
        <taxon>Suessiaceae</taxon>
        <taxon>Polarella</taxon>
    </lineage>
</organism>
<evidence type="ECO:0000256" key="1">
    <source>
        <dbReference type="SAM" id="Phobius"/>
    </source>
</evidence>
<evidence type="ECO:0000313" key="3">
    <source>
        <dbReference type="Proteomes" id="UP000654075"/>
    </source>
</evidence>
<reference evidence="2" key="1">
    <citation type="submission" date="2021-02" db="EMBL/GenBank/DDBJ databases">
        <authorList>
            <person name="Dougan E. K."/>
            <person name="Rhodes N."/>
            <person name="Thang M."/>
            <person name="Chan C."/>
        </authorList>
    </citation>
    <scope>NUCLEOTIDE SEQUENCE</scope>
</reference>
<keyword evidence="1" id="KW-1133">Transmembrane helix</keyword>
<sequence length="218" mass="23254">MGMCAMTVCCPPMCIASTIASSIPTCCAPRIALHPAWLVVAVVALVIGLGVYIDMTIKCTELTGRSLGWAPLEGTGVWVNGSLYDWNMNSSEPFSEPPELWLPPPGQGHDGEVLVNFTKRDLGFLEPQAWSPFPTAYSGKSCFPTHFGGKYFGQGIIAAIFLSIGASLLSVSAVALLLKKTTGECCGRPFEFELIPAAIPQETFVVGAVVEQRDPDKA</sequence>
<feature type="transmembrane region" description="Helical" evidence="1">
    <location>
        <begin position="32"/>
        <end position="53"/>
    </location>
</feature>
<dbReference type="Proteomes" id="UP000654075">
    <property type="component" value="Unassembled WGS sequence"/>
</dbReference>
<feature type="transmembrane region" description="Helical" evidence="1">
    <location>
        <begin position="156"/>
        <end position="178"/>
    </location>
</feature>
<keyword evidence="1" id="KW-0472">Membrane</keyword>
<comment type="caution">
    <text evidence="2">The sequence shown here is derived from an EMBL/GenBank/DDBJ whole genome shotgun (WGS) entry which is preliminary data.</text>
</comment>
<dbReference type="AlphaFoldDB" id="A0A813H9Y1"/>